<evidence type="ECO:0000256" key="1">
    <source>
        <dbReference type="SAM" id="Phobius"/>
    </source>
</evidence>
<evidence type="ECO:0000313" key="3">
    <source>
        <dbReference type="WBParaSite" id="MhA1_Contig121.frz3.gene5"/>
    </source>
</evidence>
<reference evidence="3" key="1">
    <citation type="submission" date="2016-11" db="UniProtKB">
        <authorList>
            <consortium name="WormBaseParasite"/>
        </authorList>
    </citation>
    <scope>IDENTIFICATION</scope>
</reference>
<dbReference type="WBParaSite" id="MhA1_Contig121.frz3.gene5">
    <property type="protein sequence ID" value="MhA1_Contig121.frz3.gene5"/>
    <property type="gene ID" value="MhA1_Contig121.frz3.gene5"/>
</dbReference>
<dbReference type="AlphaFoldDB" id="A0A1I8B0J6"/>
<keyword evidence="1" id="KW-1133">Transmembrane helix</keyword>
<keyword evidence="2" id="KW-1185">Reference proteome</keyword>
<feature type="transmembrane region" description="Helical" evidence="1">
    <location>
        <begin position="12"/>
        <end position="30"/>
    </location>
</feature>
<name>A0A1I8B0J6_MELHA</name>
<sequence>MKFSKICRKTNFLILVISSILFLPFFVKYIEGNKQQQNILNEWEDDTTNENLHRMVALYPEAMLTSLTDPVELNILRWHQPSVNKRSNQPSVGKRLFLARIGKRGMMMPIYRARVG</sequence>
<proteinExistence type="predicted"/>
<accession>A0A1I8B0J6</accession>
<organism evidence="2 3">
    <name type="scientific">Meloidogyne hapla</name>
    <name type="common">Root-knot nematode worm</name>
    <dbReference type="NCBI Taxonomy" id="6305"/>
    <lineage>
        <taxon>Eukaryota</taxon>
        <taxon>Metazoa</taxon>
        <taxon>Ecdysozoa</taxon>
        <taxon>Nematoda</taxon>
        <taxon>Chromadorea</taxon>
        <taxon>Rhabditida</taxon>
        <taxon>Tylenchina</taxon>
        <taxon>Tylenchomorpha</taxon>
        <taxon>Tylenchoidea</taxon>
        <taxon>Meloidogynidae</taxon>
        <taxon>Meloidogyninae</taxon>
        <taxon>Meloidogyne</taxon>
    </lineage>
</organism>
<keyword evidence="1" id="KW-0812">Transmembrane</keyword>
<evidence type="ECO:0000313" key="2">
    <source>
        <dbReference type="Proteomes" id="UP000095281"/>
    </source>
</evidence>
<keyword evidence="1" id="KW-0472">Membrane</keyword>
<dbReference type="Proteomes" id="UP000095281">
    <property type="component" value="Unplaced"/>
</dbReference>
<protein>
    <submittedName>
        <fullName evidence="3">Uncharacterized protein</fullName>
    </submittedName>
</protein>